<keyword evidence="3" id="KW-1185">Reference proteome</keyword>
<dbReference type="GO" id="GO:0016779">
    <property type="term" value="F:nucleotidyltransferase activity"/>
    <property type="evidence" value="ECO:0007669"/>
    <property type="project" value="InterPro"/>
</dbReference>
<dbReference type="InterPro" id="IPR002934">
    <property type="entry name" value="Polymerase_NTP_transf_dom"/>
</dbReference>
<dbReference type="Proteomes" id="UP000523955">
    <property type="component" value="Unassembled WGS sequence"/>
</dbReference>
<reference evidence="2 3" key="1">
    <citation type="submission" date="2020-08" db="EMBL/GenBank/DDBJ databases">
        <authorList>
            <person name="Seo M.-J."/>
        </authorList>
    </citation>
    <scope>NUCLEOTIDE SEQUENCE [LARGE SCALE GENOMIC DNA]</scope>
    <source>
        <strain evidence="2 3">KIGAM211</strain>
    </source>
</reference>
<dbReference type="Pfam" id="PF01909">
    <property type="entry name" value="NTP_transf_2"/>
    <property type="match status" value="1"/>
</dbReference>
<evidence type="ECO:0000313" key="3">
    <source>
        <dbReference type="Proteomes" id="UP000523955"/>
    </source>
</evidence>
<feature type="domain" description="Polymerase nucleotidyl transferase" evidence="1">
    <location>
        <begin position="18"/>
        <end position="52"/>
    </location>
</feature>
<protein>
    <submittedName>
        <fullName evidence="2">Nucleotidyltransferase domain-containing protein</fullName>
    </submittedName>
</protein>
<gene>
    <name evidence="2" type="ORF">H5V45_03175</name>
</gene>
<dbReference type="EMBL" id="JACKXE010000001">
    <property type="protein sequence ID" value="MBB6626315.1"/>
    <property type="molecule type" value="Genomic_DNA"/>
</dbReference>
<accession>A0A7X0RFD9</accession>
<dbReference type="RefSeq" id="WP_185251605.1">
    <property type="nucleotide sequence ID" value="NZ_JACKXE010000001.1"/>
</dbReference>
<dbReference type="AlphaFoldDB" id="A0A7X0RFD9"/>
<organism evidence="2 3">
    <name type="scientific">Nocardioides luti</name>
    <dbReference type="NCBI Taxonomy" id="2761101"/>
    <lineage>
        <taxon>Bacteria</taxon>
        <taxon>Bacillati</taxon>
        <taxon>Actinomycetota</taxon>
        <taxon>Actinomycetes</taxon>
        <taxon>Propionibacteriales</taxon>
        <taxon>Nocardioidaceae</taxon>
        <taxon>Nocardioides</taxon>
    </lineage>
</organism>
<sequence length="241" mass="26252">MDATSAALEELRVRVVALGWVTDLLVAGSLATGDHRPGVSDLDLVALVDGPMSTARVDAVAAMHRELDAGVAAGLALGCVYVDATRLTDATLRHPTWTHGRLVDRVLSRVTRAELVRHGHALQGRAPSAALPAITDDEVRYAVRADLAGYWTWAIHRPWLWLDTAFADLSLTTMARARHTLATGTLLTKTAALDHLAAPPWLRDQVRARRNGTRVRSPRVRTAAVGWVDAVRTVARARHRR</sequence>
<keyword evidence="2" id="KW-0808">Transferase</keyword>
<name>A0A7X0RFD9_9ACTN</name>
<proteinExistence type="predicted"/>
<dbReference type="SUPFAM" id="SSF81301">
    <property type="entry name" value="Nucleotidyltransferase"/>
    <property type="match status" value="1"/>
</dbReference>
<evidence type="ECO:0000313" key="2">
    <source>
        <dbReference type="EMBL" id="MBB6626315.1"/>
    </source>
</evidence>
<dbReference type="InterPro" id="IPR043519">
    <property type="entry name" value="NT_sf"/>
</dbReference>
<comment type="caution">
    <text evidence="2">The sequence shown here is derived from an EMBL/GenBank/DDBJ whole genome shotgun (WGS) entry which is preliminary data.</text>
</comment>
<evidence type="ECO:0000259" key="1">
    <source>
        <dbReference type="Pfam" id="PF01909"/>
    </source>
</evidence>